<keyword evidence="1" id="KW-0175">Coiled coil</keyword>
<feature type="compositionally biased region" description="Polar residues" evidence="2">
    <location>
        <begin position="46"/>
        <end position="57"/>
    </location>
</feature>
<evidence type="ECO:0000313" key="4">
    <source>
        <dbReference type="Proteomes" id="UP000076798"/>
    </source>
</evidence>
<feature type="coiled-coil region" evidence="1">
    <location>
        <begin position="797"/>
        <end position="828"/>
    </location>
</feature>
<feature type="compositionally biased region" description="Low complexity" evidence="2">
    <location>
        <begin position="857"/>
        <end position="866"/>
    </location>
</feature>
<name>A0A165ZRD4_9AGAM</name>
<feature type="compositionally biased region" description="Low complexity" evidence="2">
    <location>
        <begin position="58"/>
        <end position="83"/>
    </location>
</feature>
<dbReference type="OrthoDB" id="3028417at2759"/>
<sequence>MDLSPAVVKSEEDEAAFLVLLRTGHITDGSPDNPITISDSEDDSPKATTRPTTKSLPSSSQTAATRSSSPISIQSDDSAAIPDQPRVKITRQLSVSILRTLTEPMRCWPHDDVGYLLTVDPATLKNDKGDVISVDHLIKNQDRDSWKGGTGFHDTHVNVDFPGVGSLQCRRARLSCNGIFTCSQVDPGLLKKYERVQPDADEYTRFVGLSQEARAREGTSLLQTTVTYFNVVRELKCPRKDNDGHICGGSARIQSYREPRQGRNFFIGCTKYKRDQAHQMEKDHLHQFLPSNVDQPVLARLFGGAVIQDVSGLLEKPCAVLESPLVGYSRKHCPLTHMKDGRPFTSPMVHRPCPARRFIFVPTDPRYSHMAIVVAQLSAGAHNHPMHPERKLTYADKALYAKSVDAIGAAWATVTKVDNAPSTRAYFGTSTLAEKSPAFLDNRKKADIITKKRKSEFPDGIGSAVSVYRMFEEQQTLATADRYIHAVHSSAGSTFIFMSMPYLCKFLHTVPWVMIDTTFKTICGEYNEWEWTIWLPHINQVIAPFRVITNKADTAAYEHMFRTTFETIQTITGRALEFQCLNPSGTLRTIHMDFEAAQALGLGAEMVRQNDPQISGLSNPTAVYLITCVLILCQVHFSRGLNPLAKACTPADYARLKSITSLTSSEDVRKWKDWCREHPVPAVRQWFMNKEMHSWALPCFSRFLSNVPKEVWDLAPPNTNMNEAQHAWKNHIIDTGHPLAAAVLAMQGLDKEVARQIQISEKSDVQRNANNTFAHRLRKGIGRQMTSQAHKTDARNKKTAEAALKQLADQEKENQEASKARLKEIQSKMGQLRESGALTSDIGAFVAREVLESAQRNNASTSASSNEALQVPPPSTLYLPSSQAQYHTPVPTSQPAAYASTYLTPQFSSTPQFFADIGLPPSTAPAALNSGPLFGNPSYDYSPAYDWNSAPNASYQPGSSRYDGGWQY</sequence>
<dbReference type="EMBL" id="KV428175">
    <property type="protein sequence ID" value="KZT34561.1"/>
    <property type="molecule type" value="Genomic_DNA"/>
</dbReference>
<feature type="region of interest" description="Disordered" evidence="2">
    <location>
        <begin position="857"/>
        <end position="893"/>
    </location>
</feature>
<feature type="compositionally biased region" description="Polar residues" evidence="2">
    <location>
        <begin position="878"/>
        <end position="893"/>
    </location>
</feature>
<keyword evidence="4" id="KW-1185">Reference proteome</keyword>
<gene>
    <name evidence="3" type="ORF">SISSUDRAFT_1065206</name>
</gene>
<organism evidence="3 4">
    <name type="scientific">Sistotremastrum suecicum HHB10207 ss-3</name>
    <dbReference type="NCBI Taxonomy" id="1314776"/>
    <lineage>
        <taxon>Eukaryota</taxon>
        <taxon>Fungi</taxon>
        <taxon>Dikarya</taxon>
        <taxon>Basidiomycota</taxon>
        <taxon>Agaricomycotina</taxon>
        <taxon>Agaricomycetes</taxon>
        <taxon>Sistotremastrales</taxon>
        <taxon>Sistotremastraceae</taxon>
        <taxon>Sistotremastrum</taxon>
    </lineage>
</organism>
<reference evidence="3 4" key="1">
    <citation type="journal article" date="2016" name="Mol. Biol. Evol.">
        <title>Comparative Genomics of Early-Diverging Mushroom-Forming Fungi Provides Insights into the Origins of Lignocellulose Decay Capabilities.</title>
        <authorList>
            <person name="Nagy L.G."/>
            <person name="Riley R."/>
            <person name="Tritt A."/>
            <person name="Adam C."/>
            <person name="Daum C."/>
            <person name="Floudas D."/>
            <person name="Sun H."/>
            <person name="Yadav J.S."/>
            <person name="Pangilinan J."/>
            <person name="Larsson K.H."/>
            <person name="Matsuura K."/>
            <person name="Barry K."/>
            <person name="Labutti K."/>
            <person name="Kuo R."/>
            <person name="Ohm R.A."/>
            <person name="Bhattacharya S.S."/>
            <person name="Shirouzu T."/>
            <person name="Yoshinaga Y."/>
            <person name="Martin F.M."/>
            <person name="Grigoriev I.V."/>
            <person name="Hibbett D.S."/>
        </authorList>
    </citation>
    <scope>NUCLEOTIDE SEQUENCE [LARGE SCALE GENOMIC DNA]</scope>
    <source>
        <strain evidence="3 4">HHB10207 ss-3</strain>
    </source>
</reference>
<accession>A0A165ZRD4</accession>
<evidence type="ECO:0000313" key="3">
    <source>
        <dbReference type="EMBL" id="KZT34561.1"/>
    </source>
</evidence>
<feature type="region of interest" description="Disordered" evidence="2">
    <location>
        <begin position="23"/>
        <end position="83"/>
    </location>
</feature>
<proteinExistence type="predicted"/>
<protein>
    <submittedName>
        <fullName evidence="3">Uncharacterized protein</fullName>
    </submittedName>
</protein>
<evidence type="ECO:0000256" key="1">
    <source>
        <dbReference type="SAM" id="Coils"/>
    </source>
</evidence>
<dbReference type="AlphaFoldDB" id="A0A165ZRD4"/>
<evidence type="ECO:0000256" key="2">
    <source>
        <dbReference type="SAM" id="MobiDB-lite"/>
    </source>
</evidence>
<dbReference type="Proteomes" id="UP000076798">
    <property type="component" value="Unassembled WGS sequence"/>
</dbReference>